<dbReference type="Gene3D" id="3.30.420.10">
    <property type="entry name" value="Ribonuclease H-like superfamily/Ribonuclease H"/>
    <property type="match status" value="1"/>
</dbReference>
<dbReference type="GO" id="GO:0003676">
    <property type="term" value="F:nucleic acid binding"/>
    <property type="evidence" value="ECO:0007669"/>
    <property type="project" value="InterPro"/>
</dbReference>
<dbReference type="GeneID" id="120108689"/>
<keyword evidence="3" id="KW-0540">Nuclease</keyword>
<dbReference type="Gene3D" id="2.40.70.10">
    <property type="entry name" value="Acid Proteases"/>
    <property type="match status" value="1"/>
</dbReference>
<dbReference type="SUPFAM" id="SSF50630">
    <property type="entry name" value="Acid proteases"/>
    <property type="match status" value="1"/>
</dbReference>
<dbReference type="KEGG" id="pda:120108689"/>
<keyword evidence="1" id="KW-0808">Transferase</keyword>
<dbReference type="InterPro" id="IPR005162">
    <property type="entry name" value="Retrotrans_gag_dom"/>
</dbReference>
<evidence type="ECO:0000256" key="2">
    <source>
        <dbReference type="ARBA" id="ARBA00022695"/>
    </source>
</evidence>
<keyword evidence="8" id="KW-1185">Reference proteome</keyword>
<keyword evidence="2" id="KW-0548">Nucleotidyltransferase</keyword>
<evidence type="ECO:0000256" key="4">
    <source>
        <dbReference type="ARBA" id="ARBA00022759"/>
    </source>
</evidence>
<evidence type="ECO:0000256" key="6">
    <source>
        <dbReference type="SAM" id="MobiDB-lite"/>
    </source>
</evidence>
<evidence type="ECO:0000313" key="9">
    <source>
        <dbReference type="RefSeq" id="XP_038978293.1"/>
    </source>
</evidence>
<dbReference type="CDD" id="cd09274">
    <property type="entry name" value="RNase_HI_RT_Ty3"/>
    <property type="match status" value="1"/>
</dbReference>
<dbReference type="InterPro" id="IPR001584">
    <property type="entry name" value="Integrase_cat-core"/>
</dbReference>
<sequence length="1399" mass="157493">MTVTRSSNQGDLQCDPEIERTLCRLRREARRNSEVNDLALDSLFASNSDLEEEEVMAENRTLKELAAPDLNQQPLCITFPTLDATTFELKSGLIHLLPTFHGLAGEDPHKHLKEFHVVCTSMKPTGVTEEQIKLRAFPFSLKDSAKDWLYYLPSGSITIWNEMKRLFLEKYFPASRAANIRKEICGVRQQNGESLHEYWERFKKLCASCPHHQISEQLLIQYFYEGLLPTERSMIDAASGGALVDKTPETARNLIANMAANSQQFGTRLDPPSKHVNEVNISSLEQQIASLTSLVRQMAVGNMQTEKACGICSVVGHPTDMCPTLQEEPTEQVNAAGGFPGQPQRKYDPYSSTYNQGWRDHPNLSYRNPQVNQPATQNRPNFQQYQQPYPPRQQPGQTSNSGMSLEDIVKTLATNTLQFQQETKQFQHEARASIQSLDNQMGQMATAISRLEAQSSGKLPSQTVVNPRENASAIVLRSGKEVEIPTKATPASSKQEKEKNIVADRNVSNDDDVPKHKFPPLSAYKPVSPFPQALAESRKDEQNKDLYETFRRCEVNIPLLDAIKQVPRYAKFLKELCTIKRKQKLKGCETVRVGENISAVIQRKLPAKCKDPGMFTIPCMIGNTRFEKAMIDLGASINVMSYSIYASLKPGPLNKTGVVIQLADRSNAYPKGVVEDVLVQVNDLVFPADFYVLDMENGDQTAPILLGRPFLKTSKTKIDVHSGTLTMEFDGEIIKFNIYDAMKYPGDDNPVYSIDVIDSLAQEVFELDGKDGLEVAISKHLETENEELVLSTDLQEIVAALNNFPKLQQSGNVSYIALPVSNGRPLPSVLQAPIPDLKPLPSHLKYVFLGDRGTLPVIISNKLSALQEEKLVQILKEHQTAIGWTIADIKGISPTTCMHRILLEEGAKPSRQPQRRLNPPIMDVVKKEILKLLEVGVIYPISDSNWVSPVQVVPKKTGITVVKNQNDELVPTRYFQIAIAPEDQEKTTFTCPFGTFAYRRMPFGLCIVLGHVVSSRGIEVDRAKVDIIQSLPSPTCVREVRSFLGHAGFYRRFIKDFSKVALPLCKLLQKNMAFEFDEACKNAFDKLKELLTSAPVIQPPNWNIPFEIMCDASDYAVGAVLGQRIGKVSHAIYYVSGTLNDAQRNYSTTEKELLAKEAKPRLIRWILLLSEFDLEIKDKRGTENRVADHLSRLVHMEDEISLQETFPDEQLFSTSVTLPWYANLVNYLVTNMLPSGLSKAQRDKIKSDAKYYVWDDPYLWKHCADQVIRRFGIPCALISDRGTHFCNRTVEALLRKYHVTHKVSTAYHPQTSGQAEVSNREIKSILEKMVNPSRKDWSLRLDDALWAYRTAYKTPIVEIQSLATSKVFKVNGHKLKPFFEGSQVENVAELDLEDPIYTN</sequence>
<keyword evidence="5" id="KW-0511">Multifunctional enzyme</keyword>
<gene>
    <name evidence="9" type="primary">LOC120108689</name>
</gene>
<dbReference type="CDD" id="cd00303">
    <property type="entry name" value="retropepsin_like"/>
    <property type="match status" value="1"/>
</dbReference>
<keyword evidence="4" id="KW-0378">Hydrolase</keyword>
<dbReference type="InterPro" id="IPR043128">
    <property type="entry name" value="Rev_trsase/Diguanyl_cyclase"/>
</dbReference>
<dbReference type="SUPFAM" id="SSF53098">
    <property type="entry name" value="Ribonuclease H-like"/>
    <property type="match status" value="1"/>
</dbReference>
<dbReference type="Pfam" id="PF17919">
    <property type="entry name" value="RT_RNaseH_2"/>
    <property type="match status" value="1"/>
</dbReference>
<feature type="compositionally biased region" description="Low complexity" evidence="6">
    <location>
        <begin position="377"/>
        <end position="387"/>
    </location>
</feature>
<dbReference type="Pfam" id="PF03732">
    <property type="entry name" value="Retrotrans_gag"/>
    <property type="match status" value="1"/>
</dbReference>
<proteinExistence type="predicted"/>
<dbReference type="PANTHER" id="PTHR37984">
    <property type="entry name" value="PROTEIN CBG26694"/>
    <property type="match status" value="1"/>
</dbReference>
<evidence type="ECO:0000256" key="5">
    <source>
        <dbReference type="ARBA" id="ARBA00023268"/>
    </source>
</evidence>
<dbReference type="InterPro" id="IPR043502">
    <property type="entry name" value="DNA/RNA_pol_sf"/>
</dbReference>
<reference evidence="9" key="1">
    <citation type="submission" date="2025-08" db="UniProtKB">
        <authorList>
            <consortium name="RefSeq"/>
        </authorList>
    </citation>
    <scope>IDENTIFICATION</scope>
    <source>
        <tissue evidence="9">Young leaves</tissue>
    </source>
</reference>
<dbReference type="InterPro" id="IPR021109">
    <property type="entry name" value="Peptidase_aspartic_dom_sf"/>
</dbReference>
<organism evidence="8 9">
    <name type="scientific">Phoenix dactylifera</name>
    <name type="common">Date palm</name>
    <dbReference type="NCBI Taxonomy" id="42345"/>
    <lineage>
        <taxon>Eukaryota</taxon>
        <taxon>Viridiplantae</taxon>
        <taxon>Streptophyta</taxon>
        <taxon>Embryophyta</taxon>
        <taxon>Tracheophyta</taxon>
        <taxon>Spermatophyta</taxon>
        <taxon>Magnoliopsida</taxon>
        <taxon>Liliopsida</taxon>
        <taxon>Arecaceae</taxon>
        <taxon>Coryphoideae</taxon>
        <taxon>Phoeniceae</taxon>
        <taxon>Phoenix</taxon>
    </lineage>
</organism>
<dbReference type="FunFam" id="3.30.70.270:FF:000020">
    <property type="entry name" value="Transposon Tf2-6 polyprotein-like Protein"/>
    <property type="match status" value="1"/>
</dbReference>
<dbReference type="InterPro" id="IPR012337">
    <property type="entry name" value="RNaseH-like_sf"/>
</dbReference>
<dbReference type="SUPFAM" id="SSF56672">
    <property type="entry name" value="DNA/RNA polymerases"/>
    <property type="match status" value="1"/>
</dbReference>
<feature type="compositionally biased region" description="Polar residues" evidence="6">
    <location>
        <begin position="365"/>
        <end position="376"/>
    </location>
</feature>
<dbReference type="InterPro" id="IPR041577">
    <property type="entry name" value="RT_RNaseH_2"/>
</dbReference>
<dbReference type="PROSITE" id="PS50994">
    <property type="entry name" value="INTEGRASE"/>
    <property type="match status" value="1"/>
</dbReference>
<dbReference type="Gene3D" id="3.10.10.10">
    <property type="entry name" value="HIV Type 1 Reverse Transcriptase, subunit A, domain 1"/>
    <property type="match status" value="1"/>
</dbReference>
<dbReference type="OrthoDB" id="8052569at2759"/>
<dbReference type="InterPro" id="IPR036397">
    <property type="entry name" value="RNaseH_sf"/>
</dbReference>
<dbReference type="GO" id="GO:0004519">
    <property type="term" value="F:endonuclease activity"/>
    <property type="evidence" value="ECO:0007669"/>
    <property type="project" value="UniProtKB-KW"/>
</dbReference>
<dbReference type="RefSeq" id="XP_038978293.1">
    <property type="nucleotide sequence ID" value="XM_039122365.1"/>
</dbReference>
<evidence type="ECO:0000313" key="8">
    <source>
        <dbReference type="Proteomes" id="UP000228380"/>
    </source>
</evidence>
<dbReference type="Proteomes" id="UP000228380">
    <property type="component" value="Unplaced"/>
</dbReference>
<evidence type="ECO:0000259" key="7">
    <source>
        <dbReference type="PROSITE" id="PS50994"/>
    </source>
</evidence>
<dbReference type="GO" id="GO:0015074">
    <property type="term" value="P:DNA integration"/>
    <property type="evidence" value="ECO:0007669"/>
    <property type="project" value="InterPro"/>
</dbReference>
<feature type="region of interest" description="Disordered" evidence="6">
    <location>
        <begin position="333"/>
        <end position="402"/>
    </location>
</feature>
<evidence type="ECO:0000256" key="1">
    <source>
        <dbReference type="ARBA" id="ARBA00022679"/>
    </source>
</evidence>
<keyword evidence="4" id="KW-0255">Endonuclease</keyword>
<accession>A0A8B9A381</accession>
<evidence type="ECO:0000256" key="3">
    <source>
        <dbReference type="ARBA" id="ARBA00022722"/>
    </source>
</evidence>
<dbReference type="PANTHER" id="PTHR37984:SF5">
    <property type="entry name" value="PROTEIN NYNRIN-LIKE"/>
    <property type="match status" value="1"/>
</dbReference>
<protein>
    <submittedName>
        <fullName evidence="9">Uncharacterized protein LOC120108689</fullName>
    </submittedName>
</protein>
<dbReference type="InterPro" id="IPR050951">
    <property type="entry name" value="Retrovirus_Pol_polyprotein"/>
</dbReference>
<dbReference type="GO" id="GO:0016779">
    <property type="term" value="F:nucleotidyltransferase activity"/>
    <property type="evidence" value="ECO:0007669"/>
    <property type="project" value="UniProtKB-KW"/>
</dbReference>
<feature type="domain" description="Integrase catalytic" evidence="7">
    <location>
        <begin position="1265"/>
        <end position="1372"/>
    </location>
</feature>
<dbReference type="Gene3D" id="3.30.70.270">
    <property type="match status" value="1"/>
</dbReference>
<name>A0A8B9A381_PHODC</name>